<evidence type="ECO:0000313" key="2">
    <source>
        <dbReference type="Proteomes" id="UP000793456"/>
    </source>
</evidence>
<name>A0ACD3RUY8_LARCR</name>
<dbReference type="EMBL" id="CM011674">
    <property type="protein sequence ID" value="TMS23294.1"/>
    <property type="molecule type" value="Genomic_DNA"/>
</dbReference>
<sequence>MSGSRGNYRLTTPVSSCPEDERLDLFNEEDESEEDEASVISRDVLKRQSQLIIDANSKKKTWKKKKGKM</sequence>
<organism evidence="1 2">
    <name type="scientific">Larimichthys crocea</name>
    <name type="common">Large yellow croaker</name>
    <name type="synonym">Pseudosciaena crocea</name>
    <dbReference type="NCBI Taxonomy" id="215358"/>
    <lineage>
        <taxon>Eukaryota</taxon>
        <taxon>Metazoa</taxon>
        <taxon>Chordata</taxon>
        <taxon>Craniata</taxon>
        <taxon>Vertebrata</taxon>
        <taxon>Euteleostomi</taxon>
        <taxon>Actinopterygii</taxon>
        <taxon>Neopterygii</taxon>
        <taxon>Teleostei</taxon>
        <taxon>Neoteleostei</taxon>
        <taxon>Acanthomorphata</taxon>
        <taxon>Eupercaria</taxon>
        <taxon>Sciaenidae</taxon>
        <taxon>Larimichthys</taxon>
    </lineage>
</organism>
<keyword evidence="2" id="KW-1185">Reference proteome</keyword>
<accession>A0ACD3RUY8</accession>
<dbReference type="Proteomes" id="UP000793456">
    <property type="component" value="Chromosome I"/>
</dbReference>
<reference evidence="1" key="1">
    <citation type="submission" date="2018-11" db="EMBL/GenBank/DDBJ databases">
        <title>The sequence and de novo assembly of Larimichthys crocea genome using PacBio and Hi-C technologies.</title>
        <authorList>
            <person name="Xu P."/>
            <person name="Chen B."/>
            <person name="Zhou Z."/>
            <person name="Ke Q."/>
            <person name="Wu Y."/>
            <person name="Bai H."/>
            <person name="Pu F."/>
        </authorList>
    </citation>
    <scope>NUCLEOTIDE SEQUENCE</scope>
    <source>
        <tissue evidence="1">Muscle</tissue>
    </source>
</reference>
<evidence type="ECO:0000313" key="1">
    <source>
        <dbReference type="EMBL" id="TMS23294.1"/>
    </source>
</evidence>
<proteinExistence type="predicted"/>
<protein>
    <submittedName>
        <fullName evidence="1">Uncharacterized protein</fullName>
    </submittedName>
</protein>
<comment type="caution">
    <text evidence="1">The sequence shown here is derived from an EMBL/GenBank/DDBJ whole genome shotgun (WGS) entry which is preliminary data.</text>
</comment>
<gene>
    <name evidence="1" type="ORF">E3U43_008600</name>
</gene>